<evidence type="ECO:0000313" key="5">
    <source>
        <dbReference type="Proteomes" id="UP000193944"/>
    </source>
</evidence>
<dbReference type="SMART" id="SM00248">
    <property type="entry name" value="ANK"/>
    <property type="match status" value="2"/>
</dbReference>
<dbReference type="SUPFAM" id="SSF48403">
    <property type="entry name" value="Ankyrin repeat"/>
    <property type="match status" value="1"/>
</dbReference>
<dbReference type="PROSITE" id="PS50297">
    <property type="entry name" value="ANK_REP_REGION"/>
    <property type="match status" value="2"/>
</dbReference>
<reference evidence="4 5" key="2">
    <citation type="submission" date="2016-08" db="EMBL/GenBank/DDBJ databases">
        <title>Pervasive Adenine N6-methylation of Active Genes in Fungi.</title>
        <authorList>
            <consortium name="DOE Joint Genome Institute"/>
            <person name="Mondo S.J."/>
            <person name="Dannebaum R.O."/>
            <person name="Kuo R.C."/>
            <person name="Labutti K."/>
            <person name="Haridas S."/>
            <person name="Kuo A."/>
            <person name="Salamov A."/>
            <person name="Ahrendt S.R."/>
            <person name="Lipzen A."/>
            <person name="Sullivan W."/>
            <person name="Andreopoulos W.B."/>
            <person name="Clum A."/>
            <person name="Lindquist E."/>
            <person name="Daum C."/>
            <person name="Ramamoorthy G.K."/>
            <person name="Gryganskyi A."/>
            <person name="Culley D."/>
            <person name="Magnuson J.K."/>
            <person name="James T.Y."/>
            <person name="O'Malley M.A."/>
            <person name="Stajich J.E."/>
            <person name="Spatafora J.W."/>
            <person name="Visel A."/>
            <person name="Grigoriev I.V."/>
        </authorList>
    </citation>
    <scope>NUCLEOTIDE SEQUENCE [LARGE SCALE GENOMIC DNA]</scope>
    <source>
        <strain evidence="4 5">S4</strain>
    </source>
</reference>
<dbReference type="AlphaFoldDB" id="A0A1Y1XH47"/>
<dbReference type="InterPro" id="IPR002110">
    <property type="entry name" value="Ankyrin_rpt"/>
</dbReference>
<evidence type="ECO:0000256" key="2">
    <source>
        <dbReference type="ARBA" id="ARBA00023043"/>
    </source>
</evidence>
<sequence length="56" mass="6221">TPLIAACTKGNEKIVKYLIDHGADVNKKNMNNRTPLIMAFEHGNKSIIKYLVEHGA</sequence>
<keyword evidence="2 3" id="KW-0040">ANK repeat</keyword>
<dbReference type="STRING" id="1754192.A0A1Y1XH47"/>
<keyword evidence="1" id="KW-0677">Repeat</keyword>
<protein>
    <submittedName>
        <fullName evidence="4">Ankyrin</fullName>
    </submittedName>
</protein>
<dbReference type="EMBL" id="MCFG01000041">
    <property type="protein sequence ID" value="ORX85055.1"/>
    <property type="molecule type" value="Genomic_DNA"/>
</dbReference>
<feature type="repeat" description="ANK" evidence="3">
    <location>
        <begin position="1"/>
        <end position="30"/>
    </location>
</feature>
<dbReference type="PANTHER" id="PTHR24171">
    <property type="entry name" value="ANKYRIN REPEAT DOMAIN-CONTAINING PROTEIN 39-RELATED"/>
    <property type="match status" value="1"/>
</dbReference>
<name>A0A1Y1XH47_9FUNG</name>
<evidence type="ECO:0000313" key="4">
    <source>
        <dbReference type="EMBL" id="ORX85055.1"/>
    </source>
</evidence>
<dbReference type="PROSITE" id="PS50088">
    <property type="entry name" value="ANK_REPEAT"/>
    <property type="match status" value="2"/>
</dbReference>
<evidence type="ECO:0000256" key="3">
    <source>
        <dbReference type="PROSITE-ProRule" id="PRU00023"/>
    </source>
</evidence>
<dbReference type="OrthoDB" id="4772757at2759"/>
<dbReference type="InterPro" id="IPR036770">
    <property type="entry name" value="Ankyrin_rpt-contain_sf"/>
</dbReference>
<feature type="non-terminal residue" evidence="4">
    <location>
        <position position="1"/>
    </location>
</feature>
<accession>A0A1Y1XH47</accession>
<comment type="caution">
    <text evidence="4">The sequence shown here is derived from an EMBL/GenBank/DDBJ whole genome shotgun (WGS) entry which is preliminary data.</text>
</comment>
<dbReference type="Proteomes" id="UP000193944">
    <property type="component" value="Unassembled WGS sequence"/>
</dbReference>
<reference evidence="4 5" key="1">
    <citation type="submission" date="2016-08" db="EMBL/GenBank/DDBJ databases">
        <title>A Parts List for Fungal Cellulosomes Revealed by Comparative Genomics.</title>
        <authorList>
            <consortium name="DOE Joint Genome Institute"/>
            <person name="Haitjema C.H."/>
            <person name="Gilmore S.P."/>
            <person name="Henske J.K."/>
            <person name="Solomon K.V."/>
            <person name="De Groot R."/>
            <person name="Kuo A."/>
            <person name="Mondo S.J."/>
            <person name="Salamov A.A."/>
            <person name="Labutti K."/>
            <person name="Zhao Z."/>
            <person name="Chiniquy J."/>
            <person name="Barry K."/>
            <person name="Brewer H.M."/>
            <person name="Purvine S.O."/>
            <person name="Wright A.T."/>
            <person name="Boxma B."/>
            <person name="Van Alen T."/>
            <person name="Hackstein J.H."/>
            <person name="Baker S.E."/>
            <person name="Grigoriev I.V."/>
            <person name="O'Malley M.A."/>
        </authorList>
    </citation>
    <scope>NUCLEOTIDE SEQUENCE [LARGE SCALE GENOMIC DNA]</scope>
    <source>
        <strain evidence="4 5">S4</strain>
    </source>
</reference>
<feature type="repeat" description="ANK" evidence="3">
    <location>
        <begin position="31"/>
        <end position="56"/>
    </location>
</feature>
<dbReference type="Pfam" id="PF12796">
    <property type="entry name" value="Ank_2"/>
    <property type="match status" value="1"/>
</dbReference>
<keyword evidence="5" id="KW-1185">Reference proteome</keyword>
<dbReference type="Gene3D" id="1.25.40.20">
    <property type="entry name" value="Ankyrin repeat-containing domain"/>
    <property type="match status" value="1"/>
</dbReference>
<organism evidence="4 5">
    <name type="scientific">Anaeromyces robustus</name>
    <dbReference type="NCBI Taxonomy" id="1754192"/>
    <lineage>
        <taxon>Eukaryota</taxon>
        <taxon>Fungi</taxon>
        <taxon>Fungi incertae sedis</taxon>
        <taxon>Chytridiomycota</taxon>
        <taxon>Chytridiomycota incertae sedis</taxon>
        <taxon>Neocallimastigomycetes</taxon>
        <taxon>Neocallimastigales</taxon>
        <taxon>Neocallimastigaceae</taxon>
        <taxon>Anaeromyces</taxon>
    </lineage>
</organism>
<evidence type="ECO:0000256" key="1">
    <source>
        <dbReference type="ARBA" id="ARBA00022737"/>
    </source>
</evidence>
<proteinExistence type="predicted"/>
<feature type="non-terminal residue" evidence="4">
    <location>
        <position position="56"/>
    </location>
</feature>
<gene>
    <name evidence="4" type="ORF">BCR32DRAFT_177306</name>
</gene>